<dbReference type="InterPro" id="IPR058548">
    <property type="entry name" value="MlaB-like_STAS"/>
</dbReference>
<keyword evidence="3" id="KW-1185">Reference proteome</keyword>
<accession>A0A2D2B4A7</accession>
<evidence type="ECO:0000313" key="3">
    <source>
        <dbReference type="Proteomes" id="UP000228945"/>
    </source>
</evidence>
<dbReference type="InterPro" id="IPR036513">
    <property type="entry name" value="STAS_dom_sf"/>
</dbReference>
<dbReference type="AlphaFoldDB" id="A0A2D2B4A7"/>
<dbReference type="OrthoDB" id="7280289at2"/>
<proteinExistence type="predicted"/>
<dbReference type="Pfam" id="PF13466">
    <property type="entry name" value="STAS_2"/>
    <property type="match status" value="1"/>
</dbReference>
<evidence type="ECO:0000259" key="1">
    <source>
        <dbReference type="Pfam" id="PF13466"/>
    </source>
</evidence>
<dbReference type="KEGG" id="cmb:CSW64_18260"/>
<dbReference type="SUPFAM" id="SSF52091">
    <property type="entry name" value="SpoIIaa-like"/>
    <property type="match status" value="1"/>
</dbReference>
<reference evidence="2 3" key="1">
    <citation type="submission" date="2017-10" db="EMBL/GenBank/DDBJ databases">
        <title>Genome sequence of Caulobacter mirabilis FWC38.</title>
        <authorList>
            <person name="Fiebig A."/>
            <person name="Crosson S."/>
        </authorList>
    </citation>
    <scope>NUCLEOTIDE SEQUENCE [LARGE SCALE GENOMIC DNA]</scope>
    <source>
        <strain evidence="2 3">FWC 38</strain>
    </source>
</reference>
<gene>
    <name evidence="2" type="ORF">CSW64_18260</name>
</gene>
<feature type="domain" description="MlaB-like STAS" evidence="1">
    <location>
        <begin position="11"/>
        <end position="85"/>
    </location>
</feature>
<evidence type="ECO:0000313" key="2">
    <source>
        <dbReference type="EMBL" id="ATQ45100.1"/>
    </source>
</evidence>
<sequence length="98" mass="10653">MRRAPVTEPYKLPSNLSLDQAAPLREALLALRGAPLEIDASDVERLSGPCFQVLAAARKTWESDEQPFVFTAASPAFDKGLVLMGATAWISAQEDRLP</sequence>
<dbReference type="EMBL" id="CP024201">
    <property type="protein sequence ID" value="ATQ45100.1"/>
    <property type="molecule type" value="Genomic_DNA"/>
</dbReference>
<dbReference type="Gene3D" id="3.30.750.24">
    <property type="entry name" value="STAS domain"/>
    <property type="match status" value="1"/>
</dbReference>
<protein>
    <submittedName>
        <fullName evidence="2">Chemotaxis protein CheX</fullName>
    </submittedName>
</protein>
<name>A0A2D2B4A7_9CAUL</name>
<organism evidence="2 3">
    <name type="scientific">Caulobacter mirabilis</name>
    <dbReference type="NCBI Taxonomy" id="69666"/>
    <lineage>
        <taxon>Bacteria</taxon>
        <taxon>Pseudomonadati</taxon>
        <taxon>Pseudomonadota</taxon>
        <taxon>Alphaproteobacteria</taxon>
        <taxon>Caulobacterales</taxon>
        <taxon>Caulobacteraceae</taxon>
        <taxon>Caulobacter</taxon>
    </lineage>
</organism>
<dbReference type="Proteomes" id="UP000228945">
    <property type="component" value="Chromosome"/>
</dbReference>